<organism evidence="8">
    <name type="scientific">Triatoma infestans</name>
    <name type="common">Assassin bug</name>
    <dbReference type="NCBI Taxonomy" id="30076"/>
    <lineage>
        <taxon>Eukaryota</taxon>
        <taxon>Metazoa</taxon>
        <taxon>Ecdysozoa</taxon>
        <taxon>Arthropoda</taxon>
        <taxon>Hexapoda</taxon>
        <taxon>Insecta</taxon>
        <taxon>Pterygota</taxon>
        <taxon>Neoptera</taxon>
        <taxon>Paraneoptera</taxon>
        <taxon>Hemiptera</taxon>
        <taxon>Heteroptera</taxon>
        <taxon>Panheteroptera</taxon>
        <taxon>Cimicomorpha</taxon>
        <taxon>Reduviidae</taxon>
        <taxon>Triatominae</taxon>
        <taxon>Triatoma</taxon>
    </lineage>
</organism>
<accession>A6YPP8</accession>
<evidence type="ECO:0000256" key="7">
    <source>
        <dbReference type="SAM" id="SignalP"/>
    </source>
</evidence>
<evidence type="ECO:0000256" key="5">
    <source>
        <dbReference type="ARBA" id="ARBA00023240"/>
    </source>
</evidence>
<comment type="similarity">
    <text evidence="6">Belongs to the calycin superfamily. Triabin family.</text>
</comment>
<dbReference type="GO" id="GO:0005576">
    <property type="term" value="C:extracellular region"/>
    <property type="evidence" value="ECO:0007669"/>
    <property type="project" value="UniProtKB-SubCell"/>
</dbReference>
<evidence type="ECO:0000256" key="4">
    <source>
        <dbReference type="ARBA" id="ARBA00022729"/>
    </source>
</evidence>
<dbReference type="Pfam" id="PF03973">
    <property type="entry name" value="Triabin"/>
    <property type="match status" value="1"/>
</dbReference>
<evidence type="ECO:0000313" key="8">
    <source>
        <dbReference type="EMBL" id="ABR27944.1"/>
    </source>
</evidence>
<dbReference type="AlphaFoldDB" id="A6YPP8"/>
<protein>
    <submittedName>
        <fullName evidence="8">Pallidipin-like salivary lipocalin</fullName>
    </submittedName>
</protein>
<name>A6YPP8_TRIIF</name>
<reference evidence="8" key="2">
    <citation type="journal article" date="2008" name="Insect Biochem. Mol. Biol.">
        <title>An insight into the sialome of the blood-sucking bug Triatoma infestans, a vector of Chagas' disease.</title>
        <authorList>
            <person name="Assumpcao T.C."/>
            <person name="Francischetti I.M."/>
            <person name="Andersen J.F."/>
            <person name="Schwarz A."/>
            <person name="Santana J.M."/>
            <person name="Ribeiro J.M."/>
        </authorList>
    </citation>
    <scope>NUCLEOTIDE SEQUENCE</scope>
    <source>
        <tissue evidence="8">Salivary gland</tissue>
    </source>
</reference>
<evidence type="ECO:0000256" key="6">
    <source>
        <dbReference type="ARBA" id="ARBA00034121"/>
    </source>
</evidence>
<dbReference type="SUPFAM" id="SSF50814">
    <property type="entry name" value="Lipocalins"/>
    <property type="match status" value="1"/>
</dbReference>
<sequence>MKTIIAVTFFGILTYAFGEHTNEIDETYEDINHESHLSSHSCSCKYKPMTNFNLTAYLQMTQTHRTYSKYKSLTVCRVLNTERKACGSVEVNIYGYYQYSGGIHYSEIICNTTENNMKKGQFWADCKIVVDTYPDDLHTEMSNHLEPDDLQTLTSYDLTKFKLYMSVIDTDYKNYAIIYNCMIDELGAQDNMAIAQTNIFGCEDPIKGALKKKGENLEKFFITNATYCLSHGRQVTTEKQDETNEIQAKK</sequence>
<dbReference type="Gene3D" id="2.40.128.20">
    <property type="match status" value="1"/>
</dbReference>
<keyword evidence="2" id="KW-0964">Secreted</keyword>
<dbReference type="GO" id="GO:0030682">
    <property type="term" value="P:symbiont-mediated perturbation of host defenses"/>
    <property type="evidence" value="ECO:0007669"/>
    <property type="project" value="InterPro"/>
</dbReference>
<dbReference type="GO" id="GO:0090729">
    <property type="term" value="F:toxin activity"/>
    <property type="evidence" value="ECO:0007669"/>
    <property type="project" value="UniProtKB-KW"/>
</dbReference>
<comment type="subcellular location">
    <subcellularLocation>
        <location evidence="1">Secreted</location>
    </subcellularLocation>
</comment>
<keyword evidence="5" id="KW-1199">Hemostasis impairing toxin</keyword>
<keyword evidence="4 7" id="KW-0732">Signal</keyword>
<evidence type="ECO:0000256" key="3">
    <source>
        <dbReference type="ARBA" id="ARBA00022656"/>
    </source>
</evidence>
<keyword evidence="3" id="KW-0800">Toxin</keyword>
<evidence type="ECO:0000256" key="1">
    <source>
        <dbReference type="ARBA" id="ARBA00004613"/>
    </source>
</evidence>
<feature type="chain" id="PRO_5002705674" evidence="7">
    <location>
        <begin position="19"/>
        <end position="250"/>
    </location>
</feature>
<dbReference type="EMBL" id="EF639059">
    <property type="protein sequence ID" value="ABR27944.1"/>
    <property type="molecule type" value="mRNA"/>
</dbReference>
<dbReference type="InterPro" id="IPR005657">
    <property type="entry name" value="Triabi/Procalin"/>
</dbReference>
<reference evidence="8" key="1">
    <citation type="submission" date="2007-05" db="EMBL/GenBank/DDBJ databases">
        <authorList>
            <person name="Douchkov D."/>
            <person name="Schweizer P."/>
        </authorList>
    </citation>
    <scope>NUCLEOTIDE SEQUENCE</scope>
    <source>
        <tissue evidence="8">Salivary gland</tissue>
    </source>
</reference>
<dbReference type="InterPro" id="IPR012674">
    <property type="entry name" value="Calycin"/>
</dbReference>
<evidence type="ECO:0000256" key="2">
    <source>
        <dbReference type="ARBA" id="ARBA00022525"/>
    </source>
</evidence>
<proteinExistence type="evidence at transcript level"/>
<feature type="signal peptide" evidence="7">
    <location>
        <begin position="1"/>
        <end position="18"/>
    </location>
</feature>